<dbReference type="SUPFAM" id="SSF54909">
    <property type="entry name" value="Dimeric alpha+beta barrel"/>
    <property type="match status" value="1"/>
</dbReference>
<comment type="similarity">
    <text evidence="1">Belongs to the YciI family.</text>
</comment>
<dbReference type="InterPro" id="IPR011008">
    <property type="entry name" value="Dimeric_a/b-barrel"/>
</dbReference>
<dbReference type="Pfam" id="PF03795">
    <property type="entry name" value="YCII"/>
    <property type="match status" value="1"/>
</dbReference>
<evidence type="ECO:0000259" key="2">
    <source>
        <dbReference type="Pfam" id="PF03795"/>
    </source>
</evidence>
<protein>
    <submittedName>
        <fullName evidence="3">YciI family protein</fullName>
    </submittedName>
</protein>
<evidence type="ECO:0000256" key="1">
    <source>
        <dbReference type="ARBA" id="ARBA00007689"/>
    </source>
</evidence>
<dbReference type="InterPro" id="IPR005545">
    <property type="entry name" value="YCII"/>
</dbReference>
<feature type="domain" description="YCII-related" evidence="2">
    <location>
        <begin position="1"/>
        <end position="99"/>
    </location>
</feature>
<gene>
    <name evidence="3" type="ORF">GCM10022399_22630</name>
</gene>
<reference evidence="4" key="1">
    <citation type="journal article" date="2019" name="Int. J. Syst. Evol. Microbiol.">
        <title>The Global Catalogue of Microorganisms (GCM) 10K type strain sequencing project: providing services to taxonomists for standard genome sequencing and annotation.</title>
        <authorList>
            <consortium name="The Broad Institute Genomics Platform"/>
            <consortium name="The Broad Institute Genome Sequencing Center for Infectious Disease"/>
            <person name="Wu L."/>
            <person name="Ma J."/>
        </authorList>
    </citation>
    <scope>NUCLEOTIDE SEQUENCE [LARGE SCALE GENOMIC DNA]</scope>
    <source>
        <strain evidence="4">JCM 17125</strain>
    </source>
</reference>
<organism evidence="3 4">
    <name type="scientific">Terrabacter ginsenosidimutans</name>
    <dbReference type="NCBI Taxonomy" id="490575"/>
    <lineage>
        <taxon>Bacteria</taxon>
        <taxon>Bacillati</taxon>
        <taxon>Actinomycetota</taxon>
        <taxon>Actinomycetes</taxon>
        <taxon>Micrococcales</taxon>
        <taxon>Intrasporangiaceae</taxon>
        <taxon>Terrabacter</taxon>
    </lineage>
</organism>
<evidence type="ECO:0000313" key="3">
    <source>
        <dbReference type="EMBL" id="GAA3705370.1"/>
    </source>
</evidence>
<name>A0ABP7DJS4_9MICO</name>
<comment type="caution">
    <text evidence="3">The sequence shown here is derived from an EMBL/GenBank/DDBJ whole genome shotgun (WGS) entry which is preliminary data.</text>
</comment>
<keyword evidence="4" id="KW-1185">Reference proteome</keyword>
<dbReference type="Gene3D" id="3.30.70.1060">
    <property type="entry name" value="Dimeric alpha+beta barrel"/>
    <property type="match status" value="1"/>
</dbReference>
<evidence type="ECO:0000313" key="4">
    <source>
        <dbReference type="Proteomes" id="UP001501468"/>
    </source>
</evidence>
<accession>A0ABP7DJS4</accession>
<sequence length="146" mass="16114">MRFMIIVPASGETEQGLSGSEQQFADMQAYNEEMLKAGVFVDGQGLHPSAKGARVTYEEGDWVVTDGPFAEAKELIAGFSIIEVSSREEAIEWVKKWPTSCVPDPGQALELRQVYSPEDFADVLTPEMLEREEQMRAEAARNAAQG</sequence>
<proteinExistence type="inferred from homology"/>
<dbReference type="PANTHER" id="PTHR35174:SF4">
    <property type="entry name" value="BLL7163 PROTEIN"/>
    <property type="match status" value="1"/>
</dbReference>
<dbReference type="EMBL" id="BAABDC010000003">
    <property type="protein sequence ID" value="GAA3705370.1"/>
    <property type="molecule type" value="Genomic_DNA"/>
</dbReference>
<dbReference type="PANTHER" id="PTHR35174">
    <property type="entry name" value="BLL7171 PROTEIN-RELATED"/>
    <property type="match status" value="1"/>
</dbReference>
<dbReference type="Proteomes" id="UP001501468">
    <property type="component" value="Unassembled WGS sequence"/>
</dbReference>